<evidence type="ECO:0000313" key="2">
    <source>
        <dbReference type="Proteomes" id="UP000241394"/>
    </source>
</evidence>
<evidence type="ECO:0000313" key="1">
    <source>
        <dbReference type="EMBL" id="PSS11921.1"/>
    </source>
</evidence>
<name>A0A2R6QPS4_ACTCC</name>
<dbReference type="Proteomes" id="UP000241394">
    <property type="component" value="Chromosome LG14"/>
</dbReference>
<accession>A0A2R6QPS4</accession>
<dbReference type="Gramene" id="PSS11921">
    <property type="protein sequence ID" value="PSS11921"/>
    <property type="gene ID" value="CEY00_Acc01287"/>
</dbReference>
<keyword evidence="1" id="KW-0689">Ribosomal protein</keyword>
<dbReference type="GO" id="GO:0005840">
    <property type="term" value="C:ribosome"/>
    <property type="evidence" value="ECO:0007669"/>
    <property type="project" value="UniProtKB-KW"/>
</dbReference>
<keyword evidence="1" id="KW-0687">Ribonucleoprotein</keyword>
<dbReference type="InParanoid" id="A0A2R6QPS4"/>
<reference evidence="1 2" key="1">
    <citation type="submission" date="2017-07" db="EMBL/GenBank/DDBJ databases">
        <title>An improved, manually edited Actinidia chinensis var. chinensis (kiwifruit) genome highlights the challenges associated with draft genomes and gene prediction in plants.</title>
        <authorList>
            <person name="Pilkington S."/>
            <person name="Crowhurst R."/>
            <person name="Hilario E."/>
            <person name="Nardozza S."/>
            <person name="Fraser L."/>
            <person name="Peng Y."/>
            <person name="Gunaseelan K."/>
            <person name="Simpson R."/>
            <person name="Tahir J."/>
            <person name="Deroles S."/>
            <person name="Templeton K."/>
            <person name="Luo Z."/>
            <person name="Davy M."/>
            <person name="Cheng C."/>
            <person name="Mcneilage M."/>
            <person name="Scaglione D."/>
            <person name="Liu Y."/>
            <person name="Zhang Q."/>
            <person name="Datson P."/>
            <person name="De Silva N."/>
            <person name="Gardiner S."/>
            <person name="Bassett H."/>
            <person name="Chagne D."/>
            <person name="Mccallum J."/>
            <person name="Dzierzon H."/>
            <person name="Deng C."/>
            <person name="Wang Y.-Y."/>
            <person name="Barron N."/>
            <person name="Manako K."/>
            <person name="Bowen J."/>
            <person name="Foster T."/>
            <person name="Erridge Z."/>
            <person name="Tiffin H."/>
            <person name="Waite C."/>
            <person name="Davies K."/>
            <person name="Grierson E."/>
            <person name="Laing W."/>
            <person name="Kirk R."/>
            <person name="Chen X."/>
            <person name="Wood M."/>
            <person name="Montefiori M."/>
            <person name="Brummell D."/>
            <person name="Schwinn K."/>
            <person name="Catanach A."/>
            <person name="Fullerton C."/>
            <person name="Li D."/>
            <person name="Meiyalaghan S."/>
            <person name="Nieuwenhuizen N."/>
            <person name="Read N."/>
            <person name="Prakash R."/>
            <person name="Hunter D."/>
            <person name="Zhang H."/>
            <person name="Mckenzie M."/>
            <person name="Knabel M."/>
            <person name="Harris A."/>
            <person name="Allan A."/>
            <person name="Chen A."/>
            <person name="Janssen B."/>
            <person name="Plunkett B."/>
            <person name="Dwamena C."/>
            <person name="Voogd C."/>
            <person name="Leif D."/>
            <person name="Lafferty D."/>
            <person name="Souleyre E."/>
            <person name="Varkonyi-Gasic E."/>
            <person name="Gambi F."/>
            <person name="Hanley J."/>
            <person name="Yao J.-L."/>
            <person name="Cheung J."/>
            <person name="David K."/>
            <person name="Warren B."/>
            <person name="Marsh K."/>
            <person name="Snowden K."/>
            <person name="Lin-Wang K."/>
            <person name="Brian L."/>
            <person name="Martinez-Sanchez M."/>
            <person name="Wang M."/>
            <person name="Ileperuma N."/>
            <person name="Macnee N."/>
            <person name="Campin R."/>
            <person name="Mcatee P."/>
            <person name="Drummond R."/>
            <person name="Espley R."/>
            <person name="Ireland H."/>
            <person name="Wu R."/>
            <person name="Atkinson R."/>
            <person name="Karunairetnam S."/>
            <person name="Bulley S."/>
            <person name="Chunkath S."/>
            <person name="Hanley Z."/>
            <person name="Storey R."/>
            <person name="Thrimawithana A."/>
            <person name="Thomson S."/>
            <person name="David C."/>
            <person name="Testolin R."/>
        </authorList>
    </citation>
    <scope>NUCLEOTIDE SEQUENCE [LARGE SCALE GENOMIC DNA]</scope>
    <source>
        <strain evidence="2">cv. Red5</strain>
        <tissue evidence="1">Young leaf</tissue>
    </source>
</reference>
<sequence>MISFSFHEEWVVDVDHGNNHPLLLLPLPDPHRHATPWNFSLLLSLPTVVVDRVVEMRNIENSGKCCLYYPSRENFNQVTEIACLDLCLSVKGYEKTIDKGSEAKMANLKRFREESVIEVGKWLMINGFGNWGDKLHEL</sequence>
<gene>
    <name evidence="1" type="ORF">CEY00_Acc01287</name>
</gene>
<comment type="caution">
    <text evidence="1">The sequence shown here is derived from an EMBL/GenBank/DDBJ whole genome shotgun (WGS) entry which is preliminary data.</text>
</comment>
<dbReference type="EMBL" id="NKQK01000014">
    <property type="protein sequence ID" value="PSS11921.1"/>
    <property type="molecule type" value="Genomic_DNA"/>
</dbReference>
<organism evidence="1 2">
    <name type="scientific">Actinidia chinensis var. chinensis</name>
    <name type="common">Chinese soft-hair kiwi</name>
    <dbReference type="NCBI Taxonomy" id="1590841"/>
    <lineage>
        <taxon>Eukaryota</taxon>
        <taxon>Viridiplantae</taxon>
        <taxon>Streptophyta</taxon>
        <taxon>Embryophyta</taxon>
        <taxon>Tracheophyta</taxon>
        <taxon>Spermatophyta</taxon>
        <taxon>Magnoliopsida</taxon>
        <taxon>eudicotyledons</taxon>
        <taxon>Gunneridae</taxon>
        <taxon>Pentapetalae</taxon>
        <taxon>asterids</taxon>
        <taxon>Ericales</taxon>
        <taxon>Actinidiaceae</taxon>
        <taxon>Actinidia</taxon>
    </lineage>
</organism>
<keyword evidence="2" id="KW-1185">Reference proteome</keyword>
<reference evidence="2" key="2">
    <citation type="journal article" date="2018" name="BMC Genomics">
        <title>A manually annotated Actinidia chinensis var. chinensis (kiwifruit) genome highlights the challenges associated with draft genomes and gene prediction in plants.</title>
        <authorList>
            <person name="Pilkington S.M."/>
            <person name="Crowhurst R."/>
            <person name="Hilario E."/>
            <person name="Nardozza S."/>
            <person name="Fraser L."/>
            <person name="Peng Y."/>
            <person name="Gunaseelan K."/>
            <person name="Simpson R."/>
            <person name="Tahir J."/>
            <person name="Deroles S.C."/>
            <person name="Templeton K."/>
            <person name="Luo Z."/>
            <person name="Davy M."/>
            <person name="Cheng C."/>
            <person name="McNeilage M."/>
            <person name="Scaglione D."/>
            <person name="Liu Y."/>
            <person name="Zhang Q."/>
            <person name="Datson P."/>
            <person name="De Silva N."/>
            <person name="Gardiner S.E."/>
            <person name="Bassett H."/>
            <person name="Chagne D."/>
            <person name="McCallum J."/>
            <person name="Dzierzon H."/>
            <person name="Deng C."/>
            <person name="Wang Y.Y."/>
            <person name="Barron L."/>
            <person name="Manako K."/>
            <person name="Bowen J."/>
            <person name="Foster T.M."/>
            <person name="Erridge Z.A."/>
            <person name="Tiffin H."/>
            <person name="Waite C.N."/>
            <person name="Davies K.M."/>
            <person name="Grierson E.P."/>
            <person name="Laing W.A."/>
            <person name="Kirk R."/>
            <person name="Chen X."/>
            <person name="Wood M."/>
            <person name="Montefiori M."/>
            <person name="Brummell D.A."/>
            <person name="Schwinn K.E."/>
            <person name="Catanach A."/>
            <person name="Fullerton C."/>
            <person name="Li D."/>
            <person name="Meiyalaghan S."/>
            <person name="Nieuwenhuizen N."/>
            <person name="Read N."/>
            <person name="Prakash R."/>
            <person name="Hunter D."/>
            <person name="Zhang H."/>
            <person name="McKenzie M."/>
            <person name="Knabel M."/>
            <person name="Harris A."/>
            <person name="Allan A.C."/>
            <person name="Gleave A."/>
            <person name="Chen A."/>
            <person name="Janssen B.J."/>
            <person name="Plunkett B."/>
            <person name="Ampomah-Dwamena C."/>
            <person name="Voogd C."/>
            <person name="Leif D."/>
            <person name="Lafferty D."/>
            <person name="Souleyre E.J.F."/>
            <person name="Varkonyi-Gasic E."/>
            <person name="Gambi F."/>
            <person name="Hanley J."/>
            <person name="Yao J.L."/>
            <person name="Cheung J."/>
            <person name="David K.M."/>
            <person name="Warren B."/>
            <person name="Marsh K."/>
            <person name="Snowden K.C."/>
            <person name="Lin-Wang K."/>
            <person name="Brian L."/>
            <person name="Martinez-Sanchez M."/>
            <person name="Wang M."/>
            <person name="Ileperuma N."/>
            <person name="Macnee N."/>
            <person name="Campin R."/>
            <person name="McAtee P."/>
            <person name="Drummond R.S.M."/>
            <person name="Espley R.V."/>
            <person name="Ireland H.S."/>
            <person name="Wu R."/>
            <person name="Atkinson R.G."/>
            <person name="Karunairetnam S."/>
            <person name="Bulley S."/>
            <person name="Chunkath S."/>
            <person name="Hanley Z."/>
            <person name="Storey R."/>
            <person name="Thrimawithana A.H."/>
            <person name="Thomson S."/>
            <person name="David C."/>
            <person name="Testolin R."/>
            <person name="Huang H."/>
            <person name="Hellens R.P."/>
            <person name="Schaffer R.J."/>
        </authorList>
    </citation>
    <scope>NUCLEOTIDE SEQUENCE [LARGE SCALE GENOMIC DNA]</scope>
    <source>
        <strain evidence="2">cv. Red5</strain>
    </source>
</reference>
<protein>
    <submittedName>
        <fullName evidence="1">50S ribosomal protein</fullName>
    </submittedName>
</protein>
<proteinExistence type="predicted"/>
<dbReference type="AlphaFoldDB" id="A0A2R6QPS4"/>